<dbReference type="Pfam" id="PF03102">
    <property type="entry name" value="NeuB"/>
    <property type="match status" value="1"/>
</dbReference>
<gene>
    <name evidence="2" type="primary">neuB</name>
    <name evidence="2" type="ORF">POI8812_00487</name>
</gene>
<feature type="domain" description="AFP-like" evidence="1">
    <location>
        <begin position="293"/>
        <end position="349"/>
    </location>
</feature>
<evidence type="ECO:0000313" key="2">
    <source>
        <dbReference type="EMBL" id="SPF28189.1"/>
    </source>
</evidence>
<keyword evidence="2" id="KW-0808">Transferase</keyword>
<dbReference type="InterPro" id="IPR051690">
    <property type="entry name" value="PseI-like"/>
</dbReference>
<dbReference type="Proteomes" id="UP000244932">
    <property type="component" value="Unassembled WGS sequence"/>
</dbReference>
<dbReference type="GO" id="GO:0047444">
    <property type="term" value="F:N-acylneuraminate-9-phosphate synthase activity"/>
    <property type="evidence" value="ECO:0007669"/>
    <property type="project" value="TreeGrafter"/>
</dbReference>
<proteinExistence type="predicted"/>
<dbReference type="PROSITE" id="PS50844">
    <property type="entry name" value="AFP_LIKE"/>
    <property type="match status" value="1"/>
</dbReference>
<dbReference type="InterPro" id="IPR006190">
    <property type="entry name" value="SAF_AFP_Neu5Ac"/>
</dbReference>
<dbReference type="InterPro" id="IPR013974">
    <property type="entry name" value="SAF"/>
</dbReference>
<accession>A0A2R8A7H7</accession>
<evidence type="ECO:0000259" key="1">
    <source>
        <dbReference type="PROSITE" id="PS50844"/>
    </source>
</evidence>
<dbReference type="InterPro" id="IPR036732">
    <property type="entry name" value="AFP_Neu5c_C_sf"/>
</dbReference>
<dbReference type="CDD" id="cd11615">
    <property type="entry name" value="SAF_NeuB_like"/>
    <property type="match status" value="1"/>
</dbReference>
<dbReference type="InterPro" id="IPR013785">
    <property type="entry name" value="Aldolase_TIM"/>
</dbReference>
<organism evidence="2 3">
    <name type="scientific">Pontivivens insulae</name>
    <dbReference type="NCBI Taxonomy" id="1639689"/>
    <lineage>
        <taxon>Bacteria</taxon>
        <taxon>Pseudomonadati</taxon>
        <taxon>Pseudomonadota</taxon>
        <taxon>Alphaproteobacteria</taxon>
        <taxon>Rhodobacterales</taxon>
        <taxon>Paracoccaceae</taxon>
        <taxon>Pontivivens</taxon>
    </lineage>
</organism>
<sequence>MDLTINGAPIGPGHDPFIILEVGINHNGEMDRAREMIRSARDAGADAVKFQTFQAARFIKDDTAMFTYVSQGKEVTESQMALFSRHEFTPAQWAELKTTCDDEGIVFMSTPQDRDDLAILLDVGVPALKIGSDDFTNTPLVHHYAQTGLPLILSCGMANLAEVYESLTASGALDGGEVALLLCTSQYPTPPEDVNLAKLKTLQGAFPGLVVGLSDHTRGSVAAAAAVALGASIFEKHFTLDRNLPGPDHWFSEDPADARRWVETIRTAHRMLGSSRVAPTSAERDMKPLARRSITAMVDIAEGEAFTPSNVDLQRPGTGLPARNLADFHGQAARRAIKANEQLSFSDIA</sequence>
<dbReference type="GO" id="GO:0016051">
    <property type="term" value="P:carbohydrate biosynthetic process"/>
    <property type="evidence" value="ECO:0007669"/>
    <property type="project" value="InterPro"/>
</dbReference>
<dbReference type="InterPro" id="IPR057736">
    <property type="entry name" value="SAF_PseI/NeuA/NeuB"/>
</dbReference>
<dbReference type="InterPro" id="IPR013132">
    <property type="entry name" value="PseI/NeuA/B-like_N"/>
</dbReference>
<dbReference type="EC" id="2.5.1.101" evidence="2"/>
<dbReference type="SUPFAM" id="SSF51569">
    <property type="entry name" value="Aldolase"/>
    <property type="match status" value="1"/>
</dbReference>
<reference evidence="2 3" key="1">
    <citation type="submission" date="2018-03" db="EMBL/GenBank/DDBJ databases">
        <authorList>
            <person name="Keele B.F."/>
        </authorList>
    </citation>
    <scope>NUCLEOTIDE SEQUENCE [LARGE SCALE GENOMIC DNA]</scope>
    <source>
        <strain evidence="2 3">CeCT 8812</strain>
    </source>
</reference>
<dbReference type="PANTHER" id="PTHR42966:SF1">
    <property type="entry name" value="SIALIC ACID SYNTHASE"/>
    <property type="match status" value="1"/>
</dbReference>
<dbReference type="EMBL" id="OMKW01000001">
    <property type="protein sequence ID" value="SPF28189.1"/>
    <property type="molecule type" value="Genomic_DNA"/>
</dbReference>
<dbReference type="RefSeq" id="WP_108780918.1">
    <property type="nucleotide sequence ID" value="NZ_OMKW01000001.1"/>
</dbReference>
<dbReference type="Gene3D" id="3.90.1210.10">
    <property type="entry name" value="Antifreeze-like/N-acetylneuraminic acid synthase C-terminal domain"/>
    <property type="match status" value="1"/>
</dbReference>
<dbReference type="SMART" id="SM00858">
    <property type="entry name" value="SAF"/>
    <property type="match status" value="1"/>
</dbReference>
<dbReference type="PANTHER" id="PTHR42966">
    <property type="entry name" value="N-ACETYLNEURAMINATE SYNTHASE"/>
    <property type="match status" value="1"/>
</dbReference>
<protein>
    <submittedName>
        <fullName evidence="2">N,N'-diacetyllegionaminic acid synthase</fullName>
        <ecNumber evidence="2">2.5.1.101</ecNumber>
    </submittedName>
</protein>
<dbReference type="Pfam" id="PF08666">
    <property type="entry name" value="SAF"/>
    <property type="match status" value="1"/>
</dbReference>
<dbReference type="SUPFAM" id="SSF51269">
    <property type="entry name" value="AFP III-like domain"/>
    <property type="match status" value="1"/>
</dbReference>
<dbReference type="Gene3D" id="3.20.20.70">
    <property type="entry name" value="Aldolase class I"/>
    <property type="match status" value="1"/>
</dbReference>
<dbReference type="OrthoDB" id="9781701at2"/>
<evidence type="ECO:0000313" key="3">
    <source>
        <dbReference type="Proteomes" id="UP000244932"/>
    </source>
</evidence>
<keyword evidence="3" id="KW-1185">Reference proteome</keyword>
<dbReference type="AlphaFoldDB" id="A0A2R8A7H7"/>
<name>A0A2R8A7H7_9RHOB</name>